<comment type="cofactor">
    <cofactor evidence="1">
        <name>[4Fe-4S] cluster</name>
        <dbReference type="ChEBI" id="CHEBI:49883"/>
    </cofactor>
</comment>
<protein>
    <recommendedName>
        <fullName evidence="3">quinolinate synthase</fullName>
        <ecNumber evidence="3">2.5.1.72</ecNumber>
    </recommendedName>
</protein>
<dbReference type="PANTHER" id="PTHR30573">
    <property type="entry name" value="QUINOLINATE SYNTHETASE A"/>
    <property type="match status" value="1"/>
</dbReference>
<evidence type="ECO:0000256" key="2">
    <source>
        <dbReference type="ARBA" id="ARBA00005065"/>
    </source>
</evidence>
<proteinExistence type="predicted"/>
<comment type="pathway">
    <text evidence="2">Cofactor biosynthesis; NAD(+) biosynthesis; quinolinate from iminoaspartate: step 1/1.</text>
</comment>
<dbReference type="GO" id="GO:0051539">
    <property type="term" value="F:4 iron, 4 sulfur cluster binding"/>
    <property type="evidence" value="ECO:0007669"/>
    <property type="project" value="UniProtKB-KW"/>
</dbReference>
<dbReference type="GO" id="GO:0046872">
    <property type="term" value="F:metal ion binding"/>
    <property type="evidence" value="ECO:0007669"/>
    <property type="project" value="UniProtKB-KW"/>
</dbReference>
<dbReference type="InterPro" id="IPR003473">
    <property type="entry name" value="NadA"/>
</dbReference>
<dbReference type="NCBIfam" id="NF006883">
    <property type="entry name" value="PRK09375.2-4"/>
    <property type="match status" value="1"/>
</dbReference>
<keyword evidence="4" id="KW-0004">4Fe-4S</keyword>
<dbReference type="GO" id="GO:0005829">
    <property type="term" value="C:cytosol"/>
    <property type="evidence" value="ECO:0007669"/>
    <property type="project" value="TreeGrafter"/>
</dbReference>
<evidence type="ECO:0000256" key="9">
    <source>
        <dbReference type="ARBA" id="ARBA00023014"/>
    </source>
</evidence>
<evidence type="ECO:0000256" key="7">
    <source>
        <dbReference type="ARBA" id="ARBA00022723"/>
    </source>
</evidence>
<keyword evidence="9" id="KW-0411">Iron-sulfur</keyword>
<evidence type="ECO:0000256" key="6">
    <source>
        <dbReference type="ARBA" id="ARBA00022679"/>
    </source>
</evidence>
<keyword evidence="7" id="KW-0479">Metal-binding</keyword>
<dbReference type="PANTHER" id="PTHR30573:SF0">
    <property type="entry name" value="QUINOLINATE SYNTHASE, CHLOROPLASTIC"/>
    <property type="match status" value="1"/>
</dbReference>
<accession>A0A212J7D4</accession>
<name>A0A212J7D4_9DELT</name>
<dbReference type="SUPFAM" id="SSF142754">
    <property type="entry name" value="NadA-like"/>
    <property type="match status" value="1"/>
</dbReference>
<dbReference type="Gene3D" id="3.40.50.10800">
    <property type="entry name" value="NadA-like"/>
    <property type="match status" value="3"/>
</dbReference>
<keyword evidence="6 10" id="KW-0808">Transferase</keyword>
<reference evidence="10" key="1">
    <citation type="submission" date="2016-04" db="EMBL/GenBank/DDBJ databases">
        <authorList>
            <person name="Evans L.H."/>
            <person name="Alamgir A."/>
            <person name="Owens N."/>
            <person name="Weber N.D."/>
            <person name="Virtaneva K."/>
            <person name="Barbian K."/>
            <person name="Babar A."/>
            <person name="Rosenke K."/>
        </authorList>
    </citation>
    <scope>NUCLEOTIDE SEQUENCE</scope>
    <source>
        <strain evidence="10">86</strain>
    </source>
</reference>
<evidence type="ECO:0000256" key="1">
    <source>
        <dbReference type="ARBA" id="ARBA00001966"/>
    </source>
</evidence>
<evidence type="ECO:0000256" key="4">
    <source>
        <dbReference type="ARBA" id="ARBA00022485"/>
    </source>
</evidence>
<organism evidence="10">
    <name type="scientific">uncultured delta proteobacterium</name>
    <dbReference type="NCBI Taxonomy" id="34034"/>
    <lineage>
        <taxon>Bacteria</taxon>
        <taxon>Deltaproteobacteria</taxon>
        <taxon>environmental samples</taxon>
    </lineage>
</organism>
<evidence type="ECO:0000313" key="10">
    <source>
        <dbReference type="EMBL" id="SBV95324.1"/>
    </source>
</evidence>
<dbReference type="AlphaFoldDB" id="A0A212J7D4"/>
<keyword evidence="8" id="KW-0408">Iron</keyword>
<keyword evidence="5" id="KW-0662">Pyridine nucleotide biosynthesis</keyword>
<evidence type="ECO:0000256" key="8">
    <source>
        <dbReference type="ARBA" id="ARBA00023004"/>
    </source>
</evidence>
<evidence type="ECO:0000256" key="3">
    <source>
        <dbReference type="ARBA" id="ARBA00012669"/>
    </source>
</evidence>
<evidence type="ECO:0000256" key="5">
    <source>
        <dbReference type="ARBA" id="ARBA00022642"/>
    </source>
</evidence>
<sequence length="354" mass="38393">MLPNLDPAAVAARIEELRKQLGARVTILGHHYQDDTVIKHVDIRGDSLELARKVEDIASEHIVFCGVYFMAESAALLARPGQKVHLPEMSANCVMAQMAPADLVEAVLKKCNATRKVIPLTYVNSSVAVKGVTGKFGGAVCTSANATKMMEWALKQGDAVLFLPDKNLGWNTADLLGLPEDSRHMLSIRKRAAEMDMGAVNVARLILWPGCCAIHARFNVQQVESRRKENPGCRVVVHPESSPAVVAKADAAGSTSFIIKYVAAAKPGETIVIGTEINLVERLAEQYKETVKIVPLLESECSHMDRTKPLNLQTALESIADPANPAWPSCVVTVDPGIAANAKLCLDRMLKEMQ</sequence>
<dbReference type="GO" id="GO:0008987">
    <property type="term" value="F:quinolinate synthetase A activity"/>
    <property type="evidence" value="ECO:0007669"/>
    <property type="project" value="InterPro"/>
</dbReference>
<dbReference type="EC" id="2.5.1.72" evidence="3"/>
<dbReference type="UniPathway" id="UPA00253">
    <property type="reaction ID" value="UER00327"/>
</dbReference>
<dbReference type="EMBL" id="FLUQ01000001">
    <property type="protein sequence ID" value="SBV95324.1"/>
    <property type="molecule type" value="Genomic_DNA"/>
</dbReference>
<dbReference type="Pfam" id="PF02445">
    <property type="entry name" value="NadA"/>
    <property type="match status" value="1"/>
</dbReference>
<dbReference type="InterPro" id="IPR036094">
    <property type="entry name" value="NadA_sf"/>
</dbReference>
<gene>
    <name evidence="10" type="primary">nadA</name>
    <name evidence="10" type="ORF">KL86DPRO_10849</name>
</gene>
<dbReference type="GO" id="GO:0034628">
    <property type="term" value="P:'de novo' NAD+ biosynthetic process from L-aspartate"/>
    <property type="evidence" value="ECO:0007669"/>
    <property type="project" value="TreeGrafter"/>
</dbReference>